<evidence type="ECO:0000313" key="5">
    <source>
        <dbReference type="Proteomes" id="UP000618319"/>
    </source>
</evidence>
<reference evidence="4 5" key="1">
    <citation type="submission" date="2018-02" db="EMBL/GenBank/DDBJ databases">
        <title>Sphingobacterium KA21.</title>
        <authorList>
            <person name="Vasarhelyi B.M."/>
            <person name="Deshmukh S."/>
            <person name="Balint B."/>
            <person name="Kukolya J."/>
        </authorList>
    </citation>
    <scope>NUCLEOTIDE SEQUENCE [LARGE SCALE GENOMIC DNA]</scope>
    <source>
        <strain evidence="4 5">Ka21</strain>
    </source>
</reference>
<proteinExistence type="predicted"/>
<dbReference type="InterPro" id="IPR006860">
    <property type="entry name" value="FecR"/>
</dbReference>
<dbReference type="PIRSF" id="PIRSF018266">
    <property type="entry name" value="FecR"/>
    <property type="match status" value="1"/>
</dbReference>
<keyword evidence="1" id="KW-0472">Membrane</keyword>
<feature type="domain" description="FecR protein" evidence="2">
    <location>
        <begin position="102"/>
        <end position="197"/>
    </location>
</feature>
<dbReference type="EMBL" id="PSKQ01000026">
    <property type="protein sequence ID" value="MBE8723015.1"/>
    <property type="molecule type" value="Genomic_DNA"/>
</dbReference>
<sequence length="313" mass="35384">MEENDPKELHRRFLAGELSAQELETYIQQLAEGKFDDSFPDFEQVASQYPYPVKQETVTQRPKTRGVLWRSIAATAALILLLGGYQLWVKRDMDSQQIVYKTIRVDPGKKTEIILTDGTSVTLSPGTVFCYPESFADTLREVHVVAGKAFFNVSRDTLRPFKVHVGKLETIVLGTSFTVENYKEQGFEKINLYTGKIKIRNTNTNTELALTPGQLFEWDDQTAIGRLSEFDTEANPAKAESLSFAQASLKSVLYRIAYLKGIKITLEGNGLANYYISGTFDGMPIDQILQSMELVHKLKINKIDNKTYTIMKK</sequence>
<name>A0ABR9TCD4_9SPHI</name>
<dbReference type="Pfam" id="PF04773">
    <property type="entry name" value="FecR"/>
    <property type="match status" value="1"/>
</dbReference>
<dbReference type="PANTHER" id="PTHR30273:SF2">
    <property type="entry name" value="PROTEIN FECR"/>
    <property type="match status" value="1"/>
</dbReference>
<keyword evidence="1" id="KW-1133">Transmembrane helix</keyword>
<evidence type="ECO:0000256" key="1">
    <source>
        <dbReference type="SAM" id="Phobius"/>
    </source>
</evidence>
<evidence type="ECO:0000259" key="3">
    <source>
        <dbReference type="Pfam" id="PF16344"/>
    </source>
</evidence>
<protein>
    <recommendedName>
        <fullName evidence="6">FecR protein domain-containing protein</fullName>
    </recommendedName>
</protein>
<gene>
    <name evidence="4" type="ORF">C4F40_20035</name>
</gene>
<accession>A0ABR9TCD4</accession>
<dbReference type="PANTHER" id="PTHR30273">
    <property type="entry name" value="PERIPLASMIC SIGNAL SENSOR AND SIGMA FACTOR ACTIVATOR FECR-RELATED"/>
    <property type="match status" value="1"/>
</dbReference>
<dbReference type="Gene3D" id="2.60.120.1440">
    <property type="match status" value="1"/>
</dbReference>
<evidence type="ECO:0008006" key="6">
    <source>
        <dbReference type="Google" id="ProtNLM"/>
    </source>
</evidence>
<keyword evidence="5" id="KW-1185">Reference proteome</keyword>
<dbReference type="InterPro" id="IPR012373">
    <property type="entry name" value="Ferrdict_sens_TM"/>
</dbReference>
<comment type="caution">
    <text evidence="4">The sequence shown here is derived from an EMBL/GenBank/DDBJ whole genome shotgun (WGS) entry which is preliminary data.</text>
</comment>
<dbReference type="RefSeq" id="WP_196941171.1">
    <property type="nucleotide sequence ID" value="NZ_MU158693.1"/>
</dbReference>
<evidence type="ECO:0000259" key="2">
    <source>
        <dbReference type="Pfam" id="PF04773"/>
    </source>
</evidence>
<dbReference type="Gene3D" id="3.55.50.30">
    <property type="match status" value="1"/>
</dbReference>
<evidence type="ECO:0000313" key="4">
    <source>
        <dbReference type="EMBL" id="MBE8723015.1"/>
    </source>
</evidence>
<dbReference type="InterPro" id="IPR032508">
    <property type="entry name" value="FecR_C"/>
</dbReference>
<feature type="transmembrane region" description="Helical" evidence="1">
    <location>
        <begin position="67"/>
        <end position="88"/>
    </location>
</feature>
<dbReference type="Pfam" id="PF16344">
    <property type="entry name" value="FecR_C"/>
    <property type="match status" value="1"/>
</dbReference>
<feature type="domain" description="Protein FecR C-terminal" evidence="3">
    <location>
        <begin position="242"/>
        <end position="310"/>
    </location>
</feature>
<organism evidence="4 5">
    <name type="scientific">Sphingobacterium pedocola</name>
    <dbReference type="NCBI Taxonomy" id="2082722"/>
    <lineage>
        <taxon>Bacteria</taxon>
        <taxon>Pseudomonadati</taxon>
        <taxon>Bacteroidota</taxon>
        <taxon>Sphingobacteriia</taxon>
        <taxon>Sphingobacteriales</taxon>
        <taxon>Sphingobacteriaceae</taxon>
        <taxon>Sphingobacterium</taxon>
    </lineage>
</organism>
<dbReference type="Proteomes" id="UP000618319">
    <property type="component" value="Unassembled WGS sequence"/>
</dbReference>
<keyword evidence="1" id="KW-0812">Transmembrane</keyword>